<comment type="caution">
    <text evidence="1">The sequence shown here is derived from an EMBL/GenBank/DDBJ whole genome shotgun (WGS) entry which is preliminary data.</text>
</comment>
<keyword evidence="2" id="KW-1185">Reference proteome</keyword>
<dbReference type="Proteomes" id="UP001241377">
    <property type="component" value="Unassembled WGS sequence"/>
</dbReference>
<reference evidence="1" key="1">
    <citation type="submission" date="2023-04" db="EMBL/GenBank/DDBJ databases">
        <title>Draft Genome sequencing of Naganishia species isolated from polar environments using Oxford Nanopore Technology.</title>
        <authorList>
            <person name="Leo P."/>
            <person name="Venkateswaran K."/>
        </authorList>
    </citation>
    <scope>NUCLEOTIDE SEQUENCE</scope>
    <source>
        <strain evidence="1">MNA-CCFEE 5261</strain>
    </source>
</reference>
<gene>
    <name evidence="1" type="ORF">QFC19_008306</name>
</gene>
<accession>A0ACC2V2V1</accession>
<sequence length="1194" mass="135463">MAVQQLEKLVFPEKLVQNNRTTSIDALHKKLKDLHEKLKNLEQDVTDLKSLNAVSKELINSTLLLHRDKGVKAYVACCLVDVLRLFAPDAPYSDAQIKDIFQFVLRQLTQNLKQSQSAFGASKGKNKSGSSGNRMTDIPYYTEYYYVVESLATIKSVCLIPDLEDSDGLLLEYIQGMFSIARPLQMHMVDIYNEHARSMDEEDVASLQEAHSQIVLLFEHCSKVLLQVFPQLEETLQHDNVQVRVLSTNTLSTIFGLAGKYNLGVGSTVSHTIYRSTWEAWLKRRTDKAVAVRIAWVTGTKDPLANHPELRRELERKTVVGAYSNHSTALAEKLTDVDERVRSTVCKVIGSLDYETAAHHITVATMRAVGERMLDRKPSVSEEAYRTLGRLYDLAYPQIYAKDAVAVAQFAWIPDRMFSSYCENETLATRQIIEEITAEYLLPLPDPKIVDETAWTERLLEVSPCDDNKAFTSFLSLSNLSEPGITPWEVYLRAAMQYNGGVMDEREKEITLMLDQICQYLSQGFTNPMDVERDLKEFAKANEKRSYQYFESLVKLDSGIHDIFKAKNELLKRISQQQPEVLHTFTLVCRRASIWIINRSSIPTLLQKTAGTDTVGLKAVKLLRYVSKHRPSILRTHIAELQKALSDKVNILSVEAGMQCLAQASFGDSSVKLDRHAFVSKTVDRATKMCTGDNINLAKYAARLLGQTRQTDACEGVIQNVLETFASHDSENYPACMAAVAELGRSASLMLDEHWSLVENAITEKLLPKDNGRFSISQAEEEEDEPWVDFDELSALDRAKILALKVLVNRTLYYPEGRSANVEVQSHVKRLCSVMEHDGYLSSQLQERGCLRGHLRLAAASGLLKLTISADNEKIVNNSAFENVAYVVRDLYFQVREAFLMKLRKHLIRRRNSARWNMLPFLSAHDLDEELQELGRRLAMDLLHGLDDKARMERMERPFVRLLSLISHHPDFLTSEDAPSEHEDWIHAAAYILLYVDVVATANNIAYLHYMASRLKTVADVAYPGDRLYKISDLAQAIIQHKRKVEGWPAGTYGGKQHLPSGLFASIDIERQREIARTTYLPEDYESWLFESSRKPAPRKPRVQKAKSDKKLLPQKRKANVDGKPKHKRRKRSEDDHESLEGTDSEPEVIQPRQRAAGKRQVRSIQARDGRGKKETDDDSGVTTEEEENANTDE</sequence>
<proteinExistence type="predicted"/>
<name>A0ACC2V2V1_9TREE</name>
<organism evidence="1 2">
    <name type="scientific">Naganishia cerealis</name>
    <dbReference type="NCBI Taxonomy" id="610337"/>
    <lineage>
        <taxon>Eukaryota</taxon>
        <taxon>Fungi</taxon>
        <taxon>Dikarya</taxon>
        <taxon>Basidiomycota</taxon>
        <taxon>Agaricomycotina</taxon>
        <taxon>Tremellomycetes</taxon>
        <taxon>Filobasidiales</taxon>
        <taxon>Filobasidiaceae</taxon>
        <taxon>Naganishia</taxon>
    </lineage>
</organism>
<dbReference type="EMBL" id="JASBWR010000122">
    <property type="protein sequence ID" value="KAJ9093577.1"/>
    <property type="molecule type" value="Genomic_DNA"/>
</dbReference>
<evidence type="ECO:0000313" key="2">
    <source>
        <dbReference type="Proteomes" id="UP001241377"/>
    </source>
</evidence>
<protein>
    <submittedName>
        <fullName evidence="1">Uncharacterized protein</fullName>
    </submittedName>
</protein>
<evidence type="ECO:0000313" key="1">
    <source>
        <dbReference type="EMBL" id="KAJ9093577.1"/>
    </source>
</evidence>